<proteinExistence type="predicted"/>
<accession>A0A1C2DD30</accession>
<gene>
    <name evidence="1" type="ORF">QV13_24000</name>
</gene>
<sequence length="60" mass="6227">MNKLNGWTAKRAGGRITINAVDAEGKAIKVLGVDKITGGANGVPTIATDKNGDRYELAQS</sequence>
<organism evidence="1 2">
    <name type="scientific">Mesorhizobium hungaricum</name>
    <dbReference type="NCBI Taxonomy" id="1566387"/>
    <lineage>
        <taxon>Bacteria</taxon>
        <taxon>Pseudomonadati</taxon>
        <taxon>Pseudomonadota</taxon>
        <taxon>Alphaproteobacteria</taxon>
        <taxon>Hyphomicrobiales</taxon>
        <taxon>Phyllobacteriaceae</taxon>
        <taxon>Mesorhizobium</taxon>
    </lineage>
</organism>
<evidence type="ECO:0000313" key="2">
    <source>
        <dbReference type="Proteomes" id="UP000094412"/>
    </source>
</evidence>
<protein>
    <submittedName>
        <fullName evidence="1">Uncharacterized protein</fullName>
    </submittedName>
</protein>
<reference evidence="1 2" key="1">
    <citation type="submission" date="2016-08" db="EMBL/GenBank/DDBJ databases">
        <title>Whole genome sequence of Mesorhizobium sp. strain UASWS1009 isolated from industrial sewage.</title>
        <authorList>
            <person name="Crovadore J."/>
            <person name="Calmin G."/>
            <person name="Chablais R."/>
            <person name="Cochard B."/>
            <person name="Lefort F."/>
        </authorList>
    </citation>
    <scope>NUCLEOTIDE SEQUENCE [LARGE SCALE GENOMIC DNA]</scope>
    <source>
        <strain evidence="1 2">UASWS1009</strain>
    </source>
</reference>
<evidence type="ECO:0000313" key="1">
    <source>
        <dbReference type="EMBL" id="OCX12664.1"/>
    </source>
</evidence>
<dbReference type="RefSeq" id="WP_024922476.1">
    <property type="nucleotide sequence ID" value="NZ_MDEO01000036.1"/>
</dbReference>
<dbReference type="STRING" id="1566387.QV13_24000"/>
<keyword evidence="2" id="KW-1185">Reference proteome</keyword>
<dbReference type="AlphaFoldDB" id="A0A1C2DD30"/>
<dbReference type="EMBL" id="MDEO01000036">
    <property type="protein sequence ID" value="OCX12664.1"/>
    <property type="molecule type" value="Genomic_DNA"/>
</dbReference>
<dbReference type="Proteomes" id="UP000094412">
    <property type="component" value="Unassembled WGS sequence"/>
</dbReference>
<name>A0A1C2DD30_9HYPH</name>
<comment type="caution">
    <text evidence="1">The sequence shown here is derived from an EMBL/GenBank/DDBJ whole genome shotgun (WGS) entry which is preliminary data.</text>
</comment>